<keyword evidence="3" id="KW-0547">Nucleotide-binding</keyword>
<reference evidence="10" key="1">
    <citation type="journal article" date="2014" name="Int. J. Syst. Evol. Microbiol.">
        <title>Complete genome sequence of Corynebacterium casei LMG S-19264T (=DSM 44701T), isolated from a smear-ripened cheese.</title>
        <authorList>
            <consortium name="US DOE Joint Genome Institute (JGI-PGF)"/>
            <person name="Walter F."/>
            <person name="Albersmeier A."/>
            <person name="Kalinowski J."/>
            <person name="Ruckert C."/>
        </authorList>
    </citation>
    <scope>NUCLEOTIDE SEQUENCE</scope>
    <source>
        <strain evidence="10">JCM 15325</strain>
    </source>
</reference>
<name>A0A917W2J6_9BACL</name>
<keyword evidence="5" id="KW-0067">ATP-binding</keyword>
<dbReference type="NCBIfam" id="TIGR00634">
    <property type="entry name" value="recN"/>
    <property type="match status" value="1"/>
</dbReference>
<dbReference type="AlphaFoldDB" id="A0A917W2J6"/>
<evidence type="ECO:0000256" key="6">
    <source>
        <dbReference type="ARBA" id="ARBA00023204"/>
    </source>
</evidence>
<reference evidence="10" key="2">
    <citation type="submission" date="2020-09" db="EMBL/GenBank/DDBJ databases">
        <authorList>
            <person name="Sun Q."/>
            <person name="Ohkuma M."/>
        </authorList>
    </citation>
    <scope>NUCLEOTIDE SEQUENCE</scope>
    <source>
        <strain evidence="10">JCM 15325</strain>
    </source>
</reference>
<organism evidence="10 11">
    <name type="scientific">Sporolactobacillus putidus</name>
    <dbReference type="NCBI Taxonomy" id="492735"/>
    <lineage>
        <taxon>Bacteria</taxon>
        <taxon>Bacillati</taxon>
        <taxon>Bacillota</taxon>
        <taxon>Bacilli</taxon>
        <taxon>Bacillales</taxon>
        <taxon>Sporolactobacillaceae</taxon>
        <taxon>Sporolactobacillus</taxon>
    </lineage>
</organism>
<dbReference type="GO" id="GO:0009432">
    <property type="term" value="P:SOS response"/>
    <property type="evidence" value="ECO:0007669"/>
    <property type="project" value="TreeGrafter"/>
</dbReference>
<evidence type="ECO:0000256" key="2">
    <source>
        <dbReference type="ARBA" id="ARBA00021315"/>
    </source>
</evidence>
<evidence type="ECO:0000313" key="11">
    <source>
        <dbReference type="Proteomes" id="UP000654670"/>
    </source>
</evidence>
<dbReference type="FunFam" id="3.40.50.300:FF:000356">
    <property type="entry name" value="DNA repair protein RecN"/>
    <property type="match status" value="1"/>
</dbReference>
<keyword evidence="4 8" id="KW-0227">DNA damage</keyword>
<dbReference type="SUPFAM" id="SSF52540">
    <property type="entry name" value="P-loop containing nucleoside triphosphate hydrolases"/>
    <property type="match status" value="2"/>
</dbReference>
<dbReference type="CDD" id="cd03241">
    <property type="entry name" value="ABC_RecN"/>
    <property type="match status" value="2"/>
</dbReference>
<accession>A0A917W2J6</accession>
<comment type="similarity">
    <text evidence="1 8">Belongs to the RecN family.</text>
</comment>
<dbReference type="NCBIfam" id="NF008121">
    <property type="entry name" value="PRK10869.1"/>
    <property type="match status" value="1"/>
</dbReference>
<evidence type="ECO:0000256" key="5">
    <source>
        <dbReference type="ARBA" id="ARBA00022840"/>
    </source>
</evidence>
<dbReference type="RefSeq" id="WP_188802928.1">
    <property type="nucleotide sequence ID" value="NZ_BMOK01000007.1"/>
</dbReference>
<dbReference type="FunFam" id="3.40.50.300:FF:000319">
    <property type="entry name" value="DNA repair protein RecN"/>
    <property type="match status" value="1"/>
</dbReference>
<evidence type="ECO:0000256" key="8">
    <source>
        <dbReference type="PIRNR" id="PIRNR003128"/>
    </source>
</evidence>
<keyword evidence="11" id="KW-1185">Reference proteome</keyword>
<dbReference type="PANTHER" id="PTHR11059:SF0">
    <property type="entry name" value="DNA REPAIR PROTEIN RECN"/>
    <property type="match status" value="1"/>
</dbReference>
<dbReference type="Pfam" id="PF13476">
    <property type="entry name" value="AAA_23"/>
    <property type="match status" value="1"/>
</dbReference>
<evidence type="ECO:0000256" key="7">
    <source>
        <dbReference type="ARBA" id="ARBA00033408"/>
    </source>
</evidence>
<evidence type="ECO:0000256" key="3">
    <source>
        <dbReference type="ARBA" id="ARBA00022741"/>
    </source>
</evidence>
<dbReference type="GO" id="GO:0006310">
    <property type="term" value="P:DNA recombination"/>
    <property type="evidence" value="ECO:0007669"/>
    <property type="project" value="InterPro"/>
</dbReference>
<dbReference type="EMBL" id="BMOK01000007">
    <property type="protein sequence ID" value="GGL55578.1"/>
    <property type="molecule type" value="Genomic_DNA"/>
</dbReference>
<dbReference type="GO" id="GO:0043590">
    <property type="term" value="C:bacterial nucleoid"/>
    <property type="evidence" value="ECO:0007669"/>
    <property type="project" value="TreeGrafter"/>
</dbReference>
<evidence type="ECO:0000256" key="1">
    <source>
        <dbReference type="ARBA" id="ARBA00009441"/>
    </source>
</evidence>
<dbReference type="InterPro" id="IPR027417">
    <property type="entry name" value="P-loop_NTPase"/>
</dbReference>
<dbReference type="InterPro" id="IPR038729">
    <property type="entry name" value="Rad50/SbcC_AAA"/>
</dbReference>
<evidence type="ECO:0000313" key="10">
    <source>
        <dbReference type="EMBL" id="GGL55578.1"/>
    </source>
</evidence>
<proteinExistence type="inferred from homology"/>
<dbReference type="PIRSF" id="PIRSF003128">
    <property type="entry name" value="RecN"/>
    <property type="match status" value="1"/>
</dbReference>
<dbReference type="Proteomes" id="UP000654670">
    <property type="component" value="Unassembled WGS sequence"/>
</dbReference>
<comment type="caution">
    <text evidence="10">The sequence shown here is derived from an EMBL/GenBank/DDBJ whole genome shotgun (WGS) entry which is preliminary data.</text>
</comment>
<dbReference type="PANTHER" id="PTHR11059">
    <property type="entry name" value="DNA REPAIR PROTEIN RECN"/>
    <property type="match status" value="1"/>
</dbReference>
<gene>
    <name evidence="10" type="primary">recN</name>
    <name evidence="10" type="ORF">GCM10007968_19650</name>
</gene>
<comment type="function">
    <text evidence="8">May be involved in recombinational repair of damaged DNA.</text>
</comment>
<keyword evidence="6 8" id="KW-0234">DNA repair</keyword>
<dbReference type="GO" id="GO:0005524">
    <property type="term" value="F:ATP binding"/>
    <property type="evidence" value="ECO:0007669"/>
    <property type="project" value="UniProtKB-KW"/>
</dbReference>
<sequence>MLLELQILNFAIIEKLKITFESGLTVFTGETGAGKSIIIDAIGLLAGGRGSSEYVRHGTKKAEIEGLFEINDHHEVLPLLEDLGIDKNEDMIILKREISGRGKSICRVNGKLVTLASLHEIGQKLIDIHGQHEHQLLLDPERHLPLIDQFGGDKIAGLLSAYREEYQTTAELAGQCAKFNKNEKQIAQRLDLLQFQIKEIGNAQLKQGEEETLLEEKRKLVNFEKVFQALKTSYEALGGEDKGLDWLRRAAGELQSVQDLDKGLKDFYESVSNCYYVIEEQSSSIRNYLERMEYTPDRLDEIELRLNDIHLLKRKYGANIGEILDYYEKIKKEYDDLTHRDEKYDELNKTFLSHLDKLRRKALTVSAVRKKTIVQLTQSVNRELKDLYMEHALFDVRLKQQDALESFGSYQADGIDKAEFYITTNPGEPLKPLARVASGGELSRIMLAIKSNFKQVIGLTSIIFDEVDTGVSGRVAQAMAEKIYSLSKSSQVFCITHLPQVAAMADHHLHISKKVTENNRTKTIVKKLTDQEKVSEIGRMISGTEITDLTKKHAKELLKMAEKVKM</sequence>
<dbReference type="InterPro" id="IPR004604">
    <property type="entry name" value="DNA_recomb/repair_RecN"/>
</dbReference>
<evidence type="ECO:0000259" key="9">
    <source>
        <dbReference type="Pfam" id="PF13476"/>
    </source>
</evidence>
<protein>
    <recommendedName>
        <fullName evidence="2 8">DNA repair protein RecN</fullName>
    </recommendedName>
    <alternativeName>
        <fullName evidence="7 8">Recombination protein N</fullName>
    </alternativeName>
</protein>
<dbReference type="Gene3D" id="3.40.50.300">
    <property type="entry name" value="P-loop containing nucleotide triphosphate hydrolases"/>
    <property type="match status" value="2"/>
</dbReference>
<feature type="domain" description="Rad50/SbcC-type AAA" evidence="9">
    <location>
        <begin position="4"/>
        <end position="232"/>
    </location>
</feature>
<dbReference type="GO" id="GO:0006281">
    <property type="term" value="P:DNA repair"/>
    <property type="evidence" value="ECO:0007669"/>
    <property type="project" value="UniProtKB-KW"/>
</dbReference>
<evidence type="ECO:0000256" key="4">
    <source>
        <dbReference type="ARBA" id="ARBA00022763"/>
    </source>
</evidence>